<sequence length="68" mass="8310">MRPNVEAWEAIRDYIFGQRQRRIKVRELTIIDVDLVVEKLIFDDFSRTKRRRRRCKSGRFCGHVIGRF</sequence>
<reference evidence="2" key="1">
    <citation type="submission" date="2022-11" db="UniProtKB">
        <authorList>
            <consortium name="WormBaseParasite"/>
        </authorList>
    </citation>
    <scope>IDENTIFICATION</scope>
</reference>
<evidence type="ECO:0000313" key="1">
    <source>
        <dbReference type="Proteomes" id="UP000887565"/>
    </source>
</evidence>
<dbReference type="AlphaFoldDB" id="A0A915J7P6"/>
<evidence type="ECO:0000313" key="2">
    <source>
        <dbReference type="WBParaSite" id="nRc.2.0.1.t21769-RA"/>
    </source>
</evidence>
<name>A0A915J7P6_ROMCU</name>
<organism evidence="1 2">
    <name type="scientific">Romanomermis culicivorax</name>
    <name type="common">Nematode worm</name>
    <dbReference type="NCBI Taxonomy" id="13658"/>
    <lineage>
        <taxon>Eukaryota</taxon>
        <taxon>Metazoa</taxon>
        <taxon>Ecdysozoa</taxon>
        <taxon>Nematoda</taxon>
        <taxon>Enoplea</taxon>
        <taxon>Dorylaimia</taxon>
        <taxon>Mermithida</taxon>
        <taxon>Mermithoidea</taxon>
        <taxon>Mermithidae</taxon>
        <taxon>Romanomermis</taxon>
    </lineage>
</organism>
<protein>
    <submittedName>
        <fullName evidence="2">Uncharacterized protein</fullName>
    </submittedName>
</protein>
<accession>A0A915J7P6</accession>
<proteinExistence type="predicted"/>
<dbReference type="Proteomes" id="UP000887565">
    <property type="component" value="Unplaced"/>
</dbReference>
<keyword evidence="1" id="KW-1185">Reference proteome</keyword>
<dbReference type="WBParaSite" id="nRc.2.0.1.t21769-RA">
    <property type="protein sequence ID" value="nRc.2.0.1.t21769-RA"/>
    <property type="gene ID" value="nRc.2.0.1.g21769"/>
</dbReference>